<organism evidence="1">
    <name type="scientific">Culex pipiens</name>
    <name type="common">House mosquito</name>
    <dbReference type="NCBI Taxonomy" id="7175"/>
    <lineage>
        <taxon>Eukaryota</taxon>
        <taxon>Metazoa</taxon>
        <taxon>Ecdysozoa</taxon>
        <taxon>Arthropoda</taxon>
        <taxon>Hexapoda</taxon>
        <taxon>Insecta</taxon>
        <taxon>Pterygota</taxon>
        <taxon>Neoptera</taxon>
        <taxon>Endopterygota</taxon>
        <taxon>Diptera</taxon>
        <taxon>Nematocera</taxon>
        <taxon>Culicoidea</taxon>
        <taxon>Culicidae</taxon>
        <taxon>Culicinae</taxon>
        <taxon>Culicini</taxon>
        <taxon>Culex</taxon>
        <taxon>Culex</taxon>
    </lineage>
</organism>
<accession>A0A8D8A461</accession>
<dbReference type="AlphaFoldDB" id="A0A8D8A461"/>
<dbReference type="EMBL" id="HBUE01012101">
    <property type="protein sequence ID" value="CAG6448975.1"/>
    <property type="molecule type" value="Transcribed_RNA"/>
</dbReference>
<reference evidence="1" key="1">
    <citation type="submission" date="2021-05" db="EMBL/GenBank/DDBJ databases">
        <authorList>
            <person name="Alioto T."/>
            <person name="Alioto T."/>
            <person name="Gomez Garrido J."/>
        </authorList>
    </citation>
    <scope>NUCLEOTIDE SEQUENCE</scope>
</reference>
<sequence>MKAKDLRSAPLLHRKGLSGKLRSRVLCTNTMGPFRTTWRCWSRWATWFCFRQHSLWLDCAPWLTICWRFGPMRSNLHTYIRDLSGREWPTLAPGRMPSECSDLQL</sequence>
<name>A0A8D8A461_CULPI</name>
<evidence type="ECO:0000313" key="1">
    <source>
        <dbReference type="EMBL" id="CAG6448975.1"/>
    </source>
</evidence>
<protein>
    <submittedName>
        <fullName evidence="1">(northern house mosquito) hypothetical protein</fullName>
    </submittedName>
</protein>
<proteinExistence type="predicted"/>